<proteinExistence type="predicted"/>
<dbReference type="EMBL" id="AGBW02011451">
    <property type="protein sequence ID" value="OWR46629.1"/>
    <property type="molecule type" value="Genomic_DNA"/>
</dbReference>
<dbReference type="InParanoid" id="A0A212EYQ5"/>
<dbReference type="Proteomes" id="UP000007151">
    <property type="component" value="Unassembled WGS sequence"/>
</dbReference>
<sequence>MFCIKRYLMWIVSSRYIIRSLRDDDQVTRTLPLEQVTLTTHGVVTAGSLYGVCGRTLEVPQTDRPTMIRAGSVRSGYNCWAGYDEALR</sequence>
<accession>A0A212EYQ5</accession>
<protein>
    <submittedName>
        <fullName evidence="1">Uncharacterized protein</fullName>
    </submittedName>
</protein>
<keyword evidence="2" id="KW-1185">Reference proteome</keyword>
<dbReference type="AlphaFoldDB" id="A0A212EYQ5"/>
<evidence type="ECO:0000313" key="1">
    <source>
        <dbReference type="EMBL" id="OWR46629.1"/>
    </source>
</evidence>
<comment type="caution">
    <text evidence="1">The sequence shown here is derived from an EMBL/GenBank/DDBJ whole genome shotgun (WGS) entry which is preliminary data.</text>
</comment>
<dbReference type="KEGG" id="dpl:KGM_215012"/>
<evidence type="ECO:0000313" key="2">
    <source>
        <dbReference type="Proteomes" id="UP000007151"/>
    </source>
</evidence>
<organism evidence="1 2">
    <name type="scientific">Danaus plexippus plexippus</name>
    <dbReference type="NCBI Taxonomy" id="278856"/>
    <lineage>
        <taxon>Eukaryota</taxon>
        <taxon>Metazoa</taxon>
        <taxon>Ecdysozoa</taxon>
        <taxon>Arthropoda</taxon>
        <taxon>Hexapoda</taxon>
        <taxon>Insecta</taxon>
        <taxon>Pterygota</taxon>
        <taxon>Neoptera</taxon>
        <taxon>Endopterygota</taxon>
        <taxon>Lepidoptera</taxon>
        <taxon>Glossata</taxon>
        <taxon>Ditrysia</taxon>
        <taxon>Papilionoidea</taxon>
        <taxon>Nymphalidae</taxon>
        <taxon>Danainae</taxon>
        <taxon>Danaini</taxon>
        <taxon>Danaina</taxon>
        <taxon>Danaus</taxon>
        <taxon>Danaus</taxon>
    </lineage>
</organism>
<gene>
    <name evidence="1" type="ORF">KGM_215012</name>
</gene>
<reference evidence="1 2" key="1">
    <citation type="journal article" date="2011" name="Cell">
        <title>The monarch butterfly genome yields insights into long-distance migration.</title>
        <authorList>
            <person name="Zhan S."/>
            <person name="Merlin C."/>
            <person name="Boore J.L."/>
            <person name="Reppert S.M."/>
        </authorList>
    </citation>
    <scope>NUCLEOTIDE SEQUENCE [LARGE SCALE GENOMIC DNA]</scope>
    <source>
        <strain evidence="1">F-2</strain>
    </source>
</reference>
<name>A0A212EYQ5_DANPL</name>